<dbReference type="PANTHER" id="PTHR33334">
    <property type="entry name" value="PROTEIN LNK1"/>
    <property type="match status" value="1"/>
</dbReference>
<feature type="compositionally biased region" description="Polar residues" evidence="1">
    <location>
        <begin position="280"/>
        <end position="300"/>
    </location>
</feature>
<feature type="region of interest" description="Disordered" evidence="1">
    <location>
        <begin position="67"/>
        <end position="101"/>
    </location>
</feature>
<proteinExistence type="predicted"/>
<keyword evidence="3" id="KW-1185">Reference proteome</keyword>
<dbReference type="AlphaFoldDB" id="A0AAE1MBP2"/>
<protein>
    <recommendedName>
        <fullName evidence="4">Protein LNK2</fullName>
    </recommendedName>
</protein>
<evidence type="ECO:0000256" key="1">
    <source>
        <dbReference type="SAM" id="MobiDB-lite"/>
    </source>
</evidence>
<dbReference type="EMBL" id="JAWXYG010000015">
    <property type="protein sequence ID" value="KAK4253811.1"/>
    <property type="molecule type" value="Genomic_DNA"/>
</dbReference>
<dbReference type="GO" id="GO:0006355">
    <property type="term" value="P:regulation of DNA-templated transcription"/>
    <property type="evidence" value="ECO:0007669"/>
    <property type="project" value="InterPro"/>
</dbReference>
<gene>
    <name evidence="2" type="ORF">QN277_010438</name>
</gene>
<name>A0AAE1MBP2_9FABA</name>
<reference evidence="2" key="1">
    <citation type="submission" date="2023-10" db="EMBL/GenBank/DDBJ databases">
        <title>Chromosome-level genome of the transformable northern wattle, Acacia crassicarpa.</title>
        <authorList>
            <person name="Massaro I."/>
            <person name="Sinha N.R."/>
            <person name="Poethig S."/>
            <person name="Leichty A.R."/>
        </authorList>
    </citation>
    <scope>NUCLEOTIDE SEQUENCE</scope>
    <source>
        <strain evidence="2">Acra3RX</strain>
        <tissue evidence="2">Leaf</tissue>
    </source>
</reference>
<dbReference type="InterPro" id="IPR039928">
    <property type="entry name" value="LNK"/>
</dbReference>
<dbReference type="GO" id="GO:0007623">
    <property type="term" value="P:circadian rhythm"/>
    <property type="evidence" value="ECO:0007669"/>
    <property type="project" value="InterPro"/>
</dbReference>
<comment type="caution">
    <text evidence="2">The sequence shown here is derived from an EMBL/GenBank/DDBJ whole genome shotgun (WGS) entry which is preliminary data.</text>
</comment>
<feature type="region of interest" description="Disordered" evidence="1">
    <location>
        <begin position="275"/>
        <end position="300"/>
    </location>
</feature>
<dbReference type="Proteomes" id="UP001293593">
    <property type="component" value="Unassembled WGS sequence"/>
</dbReference>
<dbReference type="PANTHER" id="PTHR33334:SF5">
    <property type="entry name" value="PROTEIN LNK2"/>
    <property type="match status" value="1"/>
</dbReference>
<accession>A0AAE1MBP2</accession>
<evidence type="ECO:0000313" key="2">
    <source>
        <dbReference type="EMBL" id="KAK4253811.1"/>
    </source>
</evidence>
<organism evidence="2 3">
    <name type="scientific">Acacia crassicarpa</name>
    <name type="common">northern wattle</name>
    <dbReference type="NCBI Taxonomy" id="499986"/>
    <lineage>
        <taxon>Eukaryota</taxon>
        <taxon>Viridiplantae</taxon>
        <taxon>Streptophyta</taxon>
        <taxon>Embryophyta</taxon>
        <taxon>Tracheophyta</taxon>
        <taxon>Spermatophyta</taxon>
        <taxon>Magnoliopsida</taxon>
        <taxon>eudicotyledons</taxon>
        <taxon>Gunneridae</taxon>
        <taxon>Pentapetalae</taxon>
        <taxon>rosids</taxon>
        <taxon>fabids</taxon>
        <taxon>Fabales</taxon>
        <taxon>Fabaceae</taxon>
        <taxon>Caesalpinioideae</taxon>
        <taxon>mimosoid clade</taxon>
        <taxon>Acacieae</taxon>
        <taxon>Acacia</taxon>
    </lineage>
</organism>
<evidence type="ECO:0000313" key="3">
    <source>
        <dbReference type="Proteomes" id="UP001293593"/>
    </source>
</evidence>
<sequence length="673" mass="74775">MFDWNDEELVNIIWGDATESDDHIVPFPEASEDLCNKKEWNQEAAGVTLSEQKKPEAKIDFQHKKIGCSSNIDNRDGLSPSGYGKSPSLSSPAKTDQGALGTEVSKSLIEISKNSASKEGAAQSDKDVEFFQNEHQGKEQGDLIDYGWATIGSFDDIDRIFSCDDPIFSHISIDNGAELWSSKDESNNPVPISLGTKLASGLRNRFEPSEIKSESVQCDGDQSYNLYYEKITGPASQDTQNAPEIAVDVGYVGTRSKLTVKEQLAFEQKNLLKAQKKSQGEQGENVLQSYGSWSPPTSSLKRFENQLAPSATHSSPYPILGQQKQLQGAETLSQNIMNTYTASPVNENLANTYPAMPLLSQAQSEDLRHQPLLSGYKVSPDMVNPADSVQPLTMTPQEKIEKLRRRQQLQAMLAIQKQQQQQLSHQVLSSNESNALKHPLEMQSHSSDGTDPQIEDLISLPAPKHPQEQDDSNIISVPVDNYFDEDAILYRLQDIISKLDIKIRLCIRDSLFRLAQSAMQRHYASDTSSTNKSSKEELEVVAREENNFSNRSTKISNAETETNPIDRTVAHLLFHGPLELRGNQPDKLKSPRSANMQCENEATNLANLPLECLQDGDLKSNQPFSLQGFKNSSSMFEAPPMDQLKNSPRIDTFENESINELADVGVHELEASQ</sequence>
<evidence type="ECO:0008006" key="4">
    <source>
        <dbReference type="Google" id="ProtNLM"/>
    </source>
</evidence>